<sequence>MRYDGRKPPAEPVDDDADWPAPLDGDPGEPDAGRAPVVEPRQPDSLNEPRWHRHLDERWVVEDEGRQPLVRPIVAARVKSPPPDVVVDGADAGAITFRAASVRGLSHQERGEPRQDAYAIRFTRDQRWLVGCIADGVSDGARSHEAAAEIVDRLTGTLIDFLTGLPREDPWTDWQSVADAMPWAEAVDAANHAVTKRAREHLRRAYARQGAEEKLRELEESLPFAHVRTIMSATALVFVVETVASADGTHRALLANLAGDSSAFLLRDDEWVPMVAIKNEGAEIISSTVRPMPDRIEPHVAAFLLRAGDSFVVMTDGLGDPLGSARGTVGAFLREKWRTPPDVLAFAQHLAFYKKTFTDDRTAVMVWASPPRRRR</sequence>
<dbReference type="Gene3D" id="3.60.40.10">
    <property type="entry name" value="PPM-type phosphatase domain"/>
    <property type="match status" value="1"/>
</dbReference>
<dbReference type="Pfam" id="PF13672">
    <property type="entry name" value="PP2C_2"/>
    <property type="match status" value="1"/>
</dbReference>
<comment type="caution">
    <text evidence="3">The sequence shown here is derived from an EMBL/GenBank/DDBJ whole genome shotgun (WGS) entry which is preliminary data.</text>
</comment>
<organism evidence="3 4">
    <name type="scientific">Actinoplanes lutulentus</name>
    <dbReference type="NCBI Taxonomy" id="1287878"/>
    <lineage>
        <taxon>Bacteria</taxon>
        <taxon>Bacillati</taxon>
        <taxon>Actinomycetota</taxon>
        <taxon>Actinomycetes</taxon>
        <taxon>Micromonosporales</taxon>
        <taxon>Micromonosporaceae</taxon>
        <taxon>Actinoplanes</taxon>
    </lineage>
</organism>
<dbReference type="Proteomes" id="UP000249341">
    <property type="component" value="Unassembled WGS sequence"/>
</dbReference>
<feature type="region of interest" description="Disordered" evidence="1">
    <location>
        <begin position="1"/>
        <end position="50"/>
    </location>
</feature>
<reference evidence="3 4" key="1">
    <citation type="submission" date="2018-06" db="EMBL/GenBank/DDBJ databases">
        <title>Genomic Encyclopedia of Type Strains, Phase III (KMG-III): the genomes of soil and plant-associated and newly described type strains.</title>
        <authorList>
            <person name="Whitman W."/>
        </authorList>
    </citation>
    <scope>NUCLEOTIDE SEQUENCE [LARGE SCALE GENOMIC DNA]</scope>
    <source>
        <strain evidence="3 4">CGMCC 4.7090</strain>
    </source>
</reference>
<gene>
    <name evidence="3" type="ORF">B0I29_12958</name>
</gene>
<dbReference type="OrthoDB" id="491589at2"/>
<protein>
    <submittedName>
        <fullName evidence="3">Protein phosphatase 2C-like protein</fullName>
    </submittedName>
</protein>
<dbReference type="SUPFAM" id="SSF81606">
    <property type="entry name" value="PP2C-like"/>
    <property type="match status" value="1"/>
</dbReference>
<keyword evidence="4" id="KW-1185">Reference proteome</keyword>
<evidence type="ECO:0000313" key="4">
    <source>
        <dbReference type="Proteomes" id="UP000249341"/>
    </source>
</evidence>
<evidence type="ECO:0000256" key="1">
    <source>
        <dbReference type="SAM" id="MobiDB-lite"/>
    </source>
</evidence>
<accession>A0A327Z1H7</accession>
<dbReference type="InterPro" id="IPR036457">
    <property type="entry name" value="PPM-type-like_dom_sf"/>
</dbReference>
<feature type="domain" description="PPM-type phosphatase" evidence="2">
    <location>
        <begin position="103"/>
        <end position="338"/>
    </location>
</feature>
<dbReference type="InterPro" id="IPR001932">
    <property type="entry name" value="PPM-type_phosphatase-like_dom"/>
</dbReference>
<evidence type="ECO:0000313" key="3">
    <source>
        <dbReference type="EMBL" id="RAK26022.1"/>
    </source>
</evidence>
<dbReference type="AlphaFoldDB" id="A0A327Z1H7"/>
<dbReference type="EMBL" id="QLMJ01000029">
    <property type="protein sequence ID" value="RAK26022.1"/>
    <property type="molecule type" value="Genomic_DNA"/>
</dbReference>
<dbReference type="RefSeq" id="WP_111654864.1">
    <property type="nucleotide sequence ID" value="NZ_JACHWI010000002.1"/>
</dbReference>
<proteinExistence type="predicted"/>
<evidence type="ECO:0000259" key="2">
    <source>
        <dbReference type="Pfam" id="PF13672"/>
    </source>
</evidence>
<name>A0A327Z1H7_9ACTN</name>